<evidence type="ECO:0000313" key="5">
    <source>
        <dbReference type="Proteomes" id="UP001528850"/>
    </source>
</evidence>
<gene>
    <name evidence="4" type="ORF">P3W24_05505</name>
</gene>
<dbReference type="Proteomes" id="UP001528850">
    <property type="component" value="Unassembled WGS sequence"/>
</dbReference>
<comment type="caution">
    <text evidence="4">The sequence shown here is derived from an EMBL/GenBank/DDBJ whole genome shotgun (WGS) entry which is preliminary data.</text>
</comment>
<sequence>MGWQIASLWTLTCGAAHAEKVTYYYTDPQGTVLATADEQRNVLTTTDRRPFGQQALGSPQPGPGYAGHVDDPDSELVYMQARYYDPSNGRFLSTDPKPTQPGDPAQFARYTYANNNPVVNIDPDGRRSVVANGQIFIRPENGAAPAIGPIPNNVGAVGFGPSDFSFHTYDVRTSSTLSLTQARDGLMYNPTPGQDRPASPGGTKNNVGNIPILNGDNFVRSFVVASPDPAKYSDVVVNYTIAGEHKLAEGYVMRFGEKNSDGTTTLRSYGEGNNWHQNPMLQSIWEPQVEQTWQKNQRDIVDSQQLTE</sequence>
<dbReference type="InterPro" id="IPR050708">
    <property type="entry name" value="T6SS_VgrG/RHS"/>
</dbReference>
<evidence type="ECO:0000256" key="1">
    <source>
        <dbReference type="ARBA" id="ARBA00022737"/>
    </source>
</evidence>
<dbReference type="PANTHER" id="PTHR32305">
    <property type="match status" value="1"/>
</dbReference>
<keyword evidence="5" id="KW-1185">Reference proteome</keyword>
<feature type="region of interest" description="Disordered" evidence="2">
    <location>
        <begin position="45"/>
        <end position="71"/>
    </location>
</feature>
<dbReference type="NCBIfam" id="TIGR03696">
    <property type="entry name" value="Rhs_assc_core"/>
    <property type="match status" value="1"/>
</dbReference>
<organism evidence="4 5">
    <name type="scientific">Luteibacter sahnii</name>
    <dbReference type="NCBI Taxonomy" id="3021977"/>
    <lineage>
        <taxon>Bacteria</taxon>
        <taxon>Pseudomonadati</taxon>
        <taxon>Pseudomonadota</taxon>
        <taxon>Gammaproteobacteria</taxon>
        <taxon>Lysobacterales</taxon>
        <taxon>Rhodanobacteraceae</taxon>
        <taxon>Luteibacter</taxon>
    </lineage>
</organism>
<protein>
    <submittedName>
        <fullName evidence="4">RHS repeat-associated core domain-containing protein</fullName>
    </submittedName>
</protein>
<evidence type="ECO:0000259" key="3">
    <source>
        <dbReference type="Pfam" id="PF25023"/>
    </source>
</evidence>
<keyword evidence="1" id="KW-0677">Repeat</keyword>
<name>A0ABT6B8X9_9GAMM</name>
<accession>A0ABT6B8X9</accession>
<evidence type="ECO:0000313" key="4">
    <source>
        <dbReference type="EMBL" id="MDF4024419.1"/>
    </source>
</evidence>
<reference evidence="4 5" key="1">
    <citation type="journal article" date="2024" name="Curr. Microbiol.">
        <title>Luteibacter sahnii sp. nov., A Novel Yellow-Colored Xanthomonadin Pigment Producing Probiotic Bacterium from Healthy Rice Seed Microbiome.</title>
        <authorList>
            <person name="Jaiswal G."/>
            <person name="Rana R."/>
            <person name="Nayak P.K."/>
            <person name="Chouhan R."/>
            <person name="Gandhi S.G."/>
            <person name="Patel H.K."/>
            <person name="Patil P.B."/>
        </authorList>
    </citation>
    <scope>NUCLEOTIDE SEQUENCE [LARGE SCALE GENOMIC DNA]</scope>
    <source>
        <strain evidence="4 5">PPL201</strain>
    </source>
</reference>
<dbReference type="Gene3D" id="2.180.10.10">
    <property type="entry name" value="RHS repeat-associated core"/>
    <property type="match status" value="1"/>
</dbReference>
<dbReference type="PANTHER" id="PTHR32305:SF15">
    <property type="entry name" value="PROTEIN RHSA-RELATED"/>
    <property type="match status" value="1"/>
</dbReference>
<proteinExistence type="predicted"/>
<dbReference type="EMBL" id="JARJJS010000001">
    <property type="protein sequence ID" value="MDF4024419.1"/>
    <property type="molecule type" value="Genomic_DNA"/>
</dbReference>
<dbReference type="InterPro" id="IPR022385">
    <property type="entry name" value="Rhs_assc_core"/>
</dbReference>
<dbReference type="InterPro" id="IPR056823">
    <property type="entry name" value="TEN-like_YD-shell"/>
</dbReference>
<dbReference type="Pfam" id="PF25023">
    <property type="entry name" value="TEN_YD-shell"/>
    <property type="match status" value="1"/>
</dbReference>
<evidence type="ECO:0000256" key="2">
    <source>
        <dbReference type="SAM" id="MobiDB-lite"/>
    </source>
</evidence>
<feature type="domain" description="Teneurin-like YD-shell" evidence="3">
    <location>
        <begin position="20"/>
        <end position="118"/>
    </location>
</feature>